<sequence length="502" mass="60099">MPLVDLPVEIIHEIVRQLDPASLITFSQTSKLFRAIIEPSRHEFERRLLYLELLPEYGGIIPVYCFQNNSTVSPAYDSPAWKTNRYACCGCMRLLPHAMFDNSNISRMRLRKPSPGSVEYERSMVTDWMPVPPAARWKVYQERANKARREDEKWRHLITDAYRLEAELNAVQTGDGARFEHSSHTQVEIAESEAEKHLCGSQRRRRRCIECLFQRGHYKRLNPFFSEWHFDPQQPGIASRPVRLTYIWERCYPGLFDFDPLPAKDRPRLFSWPLPYGPSLFQWCHYVIRCHECGVWQEQGAFRYWFTDSFIQEAQRDWDTNWPWSCDTCEMKKIGPKKLAERLTQAALINMKEDLNWIFHMLTFGWGMLYQDFYGEHNEPAPLRQWQAIGNEILGGLSWTKARDGYPYQYSISCTADDLPDLRRRFRLFRDFLYRPDVYQRVRHSILQSWFQLWVEDYDKYEKVYYWLRDKMEWLKTEETRMLSYMLERQPYRIASGPAASW</sequence>
<proteinExistence type="predicted"/>
<dbReference type="SUPFAM" id="SSF81383">
    <property type="entry name" value="F-box domain"/>
    <property type="match status" value="1"/>
</dbReference>
<dbReference type="AlphaFoldDB" id="G0S8S7"/>
<dbReference type="OrthoDB" id="3481585at2759"/>
<dbReference type="OMA" id="RMITTWE"/>
<protein>
    <recommendedName>
        <fullName evidence="1">F-box domain-containing protein</fullName>
    </recommendedName>
</protein>
<dbReference type="RefSeq" id="XP_006694429.1">
    <property type="nucleotide sequence ID" value="XM_006694366.1"/>
</dbReference>
<dbReference type="GeneID" id="18258057"/>
<gene>
    <name evidence="2" type="ORF">CTHT_0040190</name>
</gene>
<dbReference type="InterPro" id="IPR001810">
    <property type="entry name" value="F-box_dom"/>
</dbReference>
<dbReference type="Pfam" id="PF00646">
    <property type="entry name" value="F-box"/>
    <property type="match status" value="1"/>
</dbReference>
<dbReference type="PROSITE" id="PS50181">
    <property type="entry name" value="FBOX"/>
    <property type="match status" value="1"/>
</dbReference>
<evidence type="ECO:0000313" key="3">
    <source>
        <dbReference type="Proteomes" id="UP000008066"/>
    </source>
</evidence>
<name>G0S8S7_CHATD</name>
<reference evidence="2 3" key="1">
    <citation type="journal article" date="2011" name="Cell">
        <title>Insight into structure and assembly of the nuclear pore complex by utilizing the genome of a eukaryotic thermophile.</title>
        <authorList>
            <person name="Amlacher S."/>
            <person name="Sarges P."/>
            <person name="Flemming D."/>
            <person name="van Noort V."/>
            <person name="Kunze R."/>
            <person name="Devos D.P."/>
            <person name="Arumugam M."/>
            <person name="Bork P."/>
            <person name="Hurt E."/>
        </authorList>
    </citation>
    <scope>NUCLEOTIDE SEQUENCE [LARGE SCALE GENOMIC DNA]</scope>
    <source>
        <strain evidence="3">DSM 1495 / CBS 144.50 / IMI 039719</strain>
    </source>
</reference>
<dbReference type="eggNOG" id="ENOG502SP9Q">
    <property type="taxonomic scope" value="Eukaryota"/>
</dbReference>
<keyword evidence="3" id="KW-1185">Reference proteome</keyword>
<organism evidence="3">
    <name type="scientific">Chaetomium thermophilum (strain DSM 1495 / CBS 144.50 / IMI 039719)</name>
    <name type="common">Thermochaetoides thermophila</name>
    <dbReference type="NCBI Taxonomy" id="759272"/>
    <lineage>
        <taxon>Eukaryota</taxon>
        <taxon>Fungi</taxon>
        <taxon>Dikarya</taxon>
        <taxon>Ascomycota</taxon>
        <taxon>Pezizomycotina</taxon>
        <taxon>Sordariomycetes</taxon>
        <taxon>Sordariomycetidae</taxon>
        <taxon>Sordariales</taxon>
        <taxon>Chaetomiaceae</taxon>
        <taxon>Thermochaetoides</taxon>
    </lineage>
</organism>
<feature type="domain" description="F-box" evidence="1">
    <location>
        <begin position="1"/>
        <end position="47"/>
    </location>
</feature>
<dbReference type="Proteomes" id="UP000008066">
    <property type="component" value="Unassembled WGS sequence"/>
</dbReference>
<dbReference type="InterPro" id="IPR036047">
    <property type="entry name" value="F-box-like_dom_sf"/>
</dbReference>
<dbReference type="HOGENOM" id="CLU_038189_0_0_1"/>
<dbReference type="EMBL" id="GL988042">
    <property type="protein sequence ID" value="EGS20280.1"/>
    <property type="molecule type" value="Genomic_DNA"/>
</dbReference>
<evidence type="ECO:0000259" key="1">
    <source>
        <dbReference type="PROSITE" id="PS50181"/>
    </source>
</evidence>
<dbReference type="SMART" id="SM00256">
    <property type="entry name" value="FBOX"/>
    <property type="match status" value="1"/>
</dbReference>
<evidence type="ECO:0000313" key="2">
    <source>
        <dbReference type="EMBL" id="EGS20280.1"/>
    </source>
</evidence>
<dbReference type="KEGG" id="cthr:CTHT_0040190"/>
<accession>G0S8S7</accession>
<dbReference type="CDD" id="cd09917">
    <property type="entry name" value="F-box_SF"/>
    <property type="match status" value="1"/>
</dbReference>